<dbReference type="PROSITE" id="PS50805">
    <property type="entry name" value="KRAB"/>
    <property type="match status" value="1"/>
</dbReference>
<proteinExistence type="predicted"/>
<dbReference type="GO" id="GO:0006355">
    <property type="term" value="P:regulation of DNA-templated transcription"/>
    <property type="evidence" value="ECO:0007669"/>
    <property type="project" value="InterPro"/>
</dbReference>
<dbReference type="RefSeq" id="XP_030066511.1">
    <property type="nucleotide sequence ID" value="XM_030210651.1"/>
</dbReference>
<dbReference type="Proteomes" id="UP000515156">
    <property type="component" value="Chromosome 7"/>
</dbReference>
<name>A0A6P7YP35_9AMPH</name>
<sequence>MPDQTICSPETNTSLEVSATNMFERFTAQASVTFHDVAVYFSEEDWQQLEERQKELYRSVMKEIHGALISLGYTILNSDVYFRIREENGRYFRADDLERSKGIKECTTSYPGVIPDVLLRIKEENNERYKAQHISEGWDVNNCPSAVEGYSDILLSDPFCIKQEEEIHPTQHHDIERRKLPNSCIASIPTASPDRLFTIKEEEVISFEKQHVSEGEGGIIDNPVGSLSQQPGFLGTANLLAQAFPLPALIVYSQLRKNNMHLREVEE</sequence>
<dbReference type="SUPFAM" id="SSF109640">
    <property type="entry name" value="KRAB domain (Kruppel-associated box)"/>
    <property type="match status" value="1"/>
</dbReference>
<dbReference type="CDD" id="cd07765">
    <property type="entry name" value="KRAB_A-box"/>
    <property type="match status" value="1"/>
</dbReference>
<protein>
    <submittedName>
        <fullName evidence="3">Zinc finger protein 8-like isoform X3</fullName>
    </submittedName>
</protein>
<dbReference type="PANTHER" id="PTHR23232:SF118">
    <property type="entry name" value="ZINC FINGER PROTEIN 746"/>
    <property type="match status" value="1"/>
</dbReference>
<dbReference type="AlphaFoldDB" id="A0A6P7YP35"/>
<evidence type="ECO:0000313" key="2">
    <source>
        <dbReference type="Proteomes" id="UP000515156"/>
    </source>
</evidence>
<dbReference type="InterPro" id="IPR001909">
    <property type="entry name" value="KRAB"/>
</dbReference>
<keyword evidence="2" id="KW-1185">Reference proteome</keyword>
<dbReference type="Gene3D" id="6.10.140.140">
    <property type="match status" value="1"/>
</dbReference>
<dbReference type="PANTHER" id="PTHR23232">
    <property type="entry name" value="KRAB DOMAIN C2H2 ZINC FINGER"/>
    <property type="match status" value="1"/>
</dbReference>
<reference evidence="3" key="1">
    <citation type="submission" date="2025-08" db="UniProtKB">
        <authorList>
            <consortium name="RefSeq"/>
        </authorList>
    </citation>
    <scope>IDENTIFICATION</scope>
</reference>
<dbReference type="SMART" id="SM00349">
    <property type="entry name" value="KRAB"/>
    <property type="match status" value="1"/>
</dbReference>
<dbReference type="InterPro" id="IPR036051">
    <property type="entry name" value="KRAB_dom_sf"/>
</dbReference>
<feature type="domain" description="KRAB" evidence="1">
    <location>
        <begin position="32"/>
        <end position="103"/>
    </location>
</feature>
<gene>
    <name evidence="3" type="primary">LOC115474938</name>
</gene>
<dbReference type="GeneID" id="115474938"/>
<accession>A0A6P7YP35</accession>
<dbReference type="Pfam" id="PF01352">
    <property type="entry name" value="KRAB"/>
    <property type="match status" value="1"/>
</dbReference>
<dbReference type="InterPro" id="IPR050169">
    <property type="entry name" value="Krueppel_C2H2_ZnF"/>
</dbReference>
<evidence type="ECO:0000259" key="1">
    <source>
        <dbReference type="PROSITE" id="PS50805"/>
    </source>
</evidence>
<evidence type="ECO:0000313" key="3">
    <source>
        <dbReference type="RefSeq" id="XP_030066511.1"/>
    </source>
</evidence>
<organism evidence="2 3">
    <name type="scientific">Microcaecilia unicolor</name>
    <dbReference type="NCBI Taxonomy" id="1415580"/>
    <lineage>
        <taxon>Eukaryota</taxon>
        <taxon>Metazoa</taxon>
        <taxon>Chordata</taxon>
        <taxon>Craniata</taxon>
        <taxon>Vertebrata</taxon>
        <taxon>Euteleostomi</taxon>
        <taxon>Amphibia</taxon>
        <taxon>Gymnophiona</taxon>
        <taxon>Siphonopidae</taxon>
        <taxon>Microcaecilia</taxon>
    </lineage>
</organism>